<keyword evidence="2" id="KW-1185">Reference proteome</keyword>
<dbReference type="EMBL" id="JAHRIN010025363">
    <property type="protein sequence ID" value="MEQ2199607.1"/>
    <property type="molecule type" value="Genomic_DNA"/>
</dbReference>
<organism evidence="1 2">
    <name type="scientific">Xenoophorus captivus</name>
    <dbReference type="NCBI Taxonomy" id="1517983"/>
    <lineage>
        <taxon>Eukaryota</taxon>
        <taxon>Metazoa</taxon>
        <taxon>Chordata</taxon>
        <taxon>Craniata</taxon>
        <taxon>Vertebrata</taxon>
        <taxon>Euteleostomi</taxon>
        <taxon>Actinopterygii</taxon>
        <taxon>Neopterygii</taxon>
        <taxon>Teleostei</taxon>
        <taxon>Neoteleostei</taxon>
        <taxon>Acanthomorphata</taxon>
        <taxon>Ovalentaria</taxon>
        <taxon>Atherinomorphae</taxon>
        <taxon>Cyprinodontiformes</taxon>
        <taxon>Goodeidae</taxon>
        <taxon>Xenoophorus</taxon>
    </lineage>
</organism>
<sequence length="101" mass="11417">MTRVYHTVKHNLSYNSADCAHKLNQKILVDSKIVKKKKITVGRTKPEAVVKEVLGPKAVMHQIKANGRCFRLLMSITVQNVESPTKCLISWKMQMSLLLGL</sequence>
<protein>
    <submittedName>
        <fullName evidence="1">Uncharacterized protein</fullName>
    </submittedName>
</protein>
<dbReference type="Proteomes" id="UP001434883">
    <property type="component" value="Unassembled WGS sequence"/>
</dbReference>
<reference evidence="1 2" key="1">
    <citation type="submission" date="2021-06" db="EMBL/GenBank/DDBJ databases">
        <authorList>
            <person name="Palmer J.M."/>
        </authorList>
    </citation>
    <scope>NUCLEOTIDE SEQUENCE [LARGE SCALE GENOMIC DNA]</scope>
    <source>
        <strain evidence="1 2">XC_2019</strain>
        <tissue evidence="1">Muscle</tissue>
    </source>
</reference>
<gene>
    <name evidence="1" type="ORF">XENOCAPTIV_005136</name>
</gene>
<evidence type="ECO:0000313" key="1">
    <source>
        <dbReference type="EMBL" id="MEQ2199607.1"/>
    </source>
</evidence>
<accession>A0ABV0QUT5</accession>
<name>A0ABV0QUT5_9TELE</name>
<proteinExistence type="predicted"/>
<comment type="caution">
    <text evidence="1">The sequence shown here is derived from an EMBL/GenBank/DDBJ whole genome shotgun (WGS) entry which is preliminary data.</text>
</comment>
<evidence type="ECO:0000313" key="2">
    <source>
        <dbReference type="Proteomes" id="UP001434883"/>
    </source>
</evidence>